<dbReference type="AlphaFoldDB" id="H0GSC5"/>
<comment type="caution">
    <text evidence="6">The sequence shown here is derived from an EMBL/GenBank/DDBJ whole genome shotgun (WGS) entry which is preliminary data.</text>
</comment>
<evidence type="ECO:0000256" key="1">
    <source>
        <dbReference type="ARBA" id="ARBA00022723"/>
    </source>
</evidence>
<name>H0GSC5_SACCK</name>
<dbReference type="Gene3D" id="3.30.160.60">
    <property type="entry name" value="Classic Zinc Finger"/>
    <property type="match status" value="1"/>
</dbReference>
<dbReference type="PhylomeDB" id="H0GSC5"/>
<dbReference type="InterPro" id="IPR013087">
    <property type="entry name" value="Znf_C2H2_type"/>
</dbReference>
<dbReference type="PANTHER" id="PTHR45986">
    <property type="entry name" value="ZINC FINGER MATRIN-TYPE PROTEIN 2"/>
    <property type="match status" value="1"/>
</dbReference>
<dbReference type="GO" id="GO:0005681">
    <property type="term" value="C:spliceosomal complex"/>
    <property type="evidence" value="ECO:0007669"/>
    <property type="project" value="InterPro"/>
</dbReference>
<dbReference type="PROSITE" id="PS00028">
    <property type="entry name" value="ZINC_FINGER_C2H2_1"/>
    <property type="match status" value="1"/>
</dbReference>
<keyword evidence="3" id="KW-0862">Zinc</keyword>
<dbReference type="PANTHER" id="PTHR45986:SF1">
    <property type="entry name" value="ZINC FINGER MATRIN-TYPE PROTEIN 2"/>
    <property type="match status" value="1"/>
</dbReference>
<evidence type="ECO:0000313" key="6">
    <source>
        <dbReference type="EMBL" id="EHN03297.1"/>
    </source>
</evidence>
<dbReference type="Proteomes" id="UP000009009">
    <property type="component" value="Unassembled WGS sequence"/>
</dbReference>
<dbReference type="InterPro" id="IPR036236">
    <property type="entry name" value="Znf_C2H2_sf"/>
</dbReference>
<accession>H0GSC5</accession>
<dbReference type="Pfam" id="PF12874">
    <property type="entry name" value="zf-met"/>
    <property type="match status" value="1"/>
</dbReference>
<evidence type="ECO:0000256" key="4">
    <source>
        <dbReference type="ARBA" id="ARBA00023242"/>
    </source>
</evidence>
<organism evidence="6 7">
    <name type="scientific">Saccharomyces cerevisiae x Saccharomyces kudriavzevii (strain VIN7)</name>
    <name type="common">Yeast</name>
    <dbReference type="NCBI Taxonomy" id="1095631"/>
    <lineage>
        <taxon>Eukaryota</taxon>
        <taxon>Fungi</taxon>
        <taxon>Dikarya</taxon>
        <taxon>Ascomycota</taxon>
        <taxon>Saccharomycotina</taxon>
        <taxon>Saccharomycetes</taxon>
        <taxon>Saccharomycetales</taxon>
        <taxon>Saccharomycetaceae</taxon>
        <taxon>Saccharomyces</taxon>
    </lineage>
</organism>
<dbReference type="GO" id="GO:0008270">
    <property type="term" value="F:zinc ion binding"/>
    <property type="evidence" value="ECO:0007669"/>
    <property type="project" value="UniProtKB-KW"/>
</dbReference>
<evidence type="ECO:0000313" key="7">
    <source>
        <dbReference type="Proteomes" id="UP000009009"/>
    </source>
</evidence>
<keyword evidence="2" id="KW-0863">Zinc-finger</keyword>
<protein>
    <submittedName>
        <fullName evidence="6">Snu23p</fullName>
    </submittedName>
</protein>
<proteinExistence type="predicted"/>
<evidence type="ECO:0000259" key="5">
    <source>
        <dbReference type="PROSITE" id="PS00028"/>
    </source>
</evidence>
<dbReference type="HOGENOM" id="CLU_067237_2_1_1"/>
<sequence>MSNFGRRTWDREEYAEKARSGYDDQSLKTTLTPTELQALKVKYINYDQLIKGSLKDLNKRKLTTNADSLSSFKRGKKFGFYCDVCNLTFKDTLQYIDHLNHKLHAIKFENLFDEPLIMDLRDNDDVPQEEFEQSYHELVKKFTEVHSTKTQSRKKKFSDVNVNKQPKKVTIQSPIKNESNINQMMGFANFGTSKK</sequence>
<feature type="domain" description="C2H2-type" evidence="5">
    <location>
        <begin position="82"/>
        <end position="104"/>
    </location>
</feature>
<dbReference type="OrthoDB" id="30343at2759"/>
<gene>
    <name evidence="6" type="ORF">VIN7_6055</name>
</gene>
<dbReference type="InterPro" id="IPR040107">
    <property type="entry name" value="Snu23"/>
</dbReference>
<dbReference type="GO" id="GO:0046540">
    <property type="term" value="C:U4/U6 x U5 tri-snRNP complex"/>
    <property type="evidence" value="ECO:0007669"/>
    <property type="project" value="TreeGrafter"/>
</dbReference>
<keyword evidence="4" id="KW-0539">Nucleus</keyword>
<evidence type="ECO:0000256" key="3">
    <source>
        <dbReference type="ARBA" id="ARBA00022833"/>
    </source>
</evidence>
<dbReference type="EMBL" id="AGVY01000154">
    <property type="protein sequence ID" value="EHN03297.1"/>
    <property type="molecule type" value="Genomic_DNA"/>
</dbReference>
<dbReference type="GO" id="GO:0000398">
    <property type="term" value="P:mRNA splicing, via spliceosome"/>
    <property type="evidence" value="ECO:0007669"/>
    <property type="project" value="InterPro"/>
</dbReference>
<evidence type="ECO:0000256" key="2">
    <source>
        <dbReference type="ARBA" id="ARBA00022771"/>
    </source>
</evidence>
<dbReference type="SUPFAM" id="SSF57667">
    <property type="entry name" value="beta-beta-alpha zinc fingers"/>
    <property type="match status" value="1"/>
</dbReference>
<keyword evidence="7" id="KW-1185">Reference proteome</keyword>
<keyword evidence="1" id="KW-0479">Metal-binding</keyword>
<reference evidence="6 7" key="1">
    <citation type="journal article" date="2012" name="FEMS Yeast Res.">
        <title>The genome sequence of the wine yeast VIN7 reveals an allotriploid hybrid genome with Saccharomyces cerevisiae and Saccharomyces kudriavzevii origins.</title>
        <authorList>
            <person name="Borneman A.R."/>
            <person name="Desany B.A."/>
            <person name="Riches D."/>
            <person name="Affourtit J.P."/>
            <person name="Forgan A.H."/>
            <person name="Pretorius I.S."/>
            <person name="Egholm M."/>
            <person name="Chambers P.J."/>
        </authorList>
    </citation>
    <scope>NUCLEOTIDE SEQUENCE [LARGE SCALE GENOMIC DNA]</scope>
    <source>
        <strain evidence="6 7">VIN7</strain>
    </source>
</reference>